<dbReference type="InterPro" id="IPR037191">
    <property type="entry name" value="VPS9_dom_sf"/>
</dbReference>
<dbReference type="Proteomes" id="UP000774326">
    <property type="component" value="Unassembled WGS sequence"/>
</dbReference>
<dbReference type="GO" id="GO:0030133">
    <property type="term" value="C:transport vesicle"/>
    <property type="evidence" value="ECO:0007669"/>
    <property type="project" value="TreeGrafter"/>
</dbReference>
<evidence type="ECO:0000256" key="2">
    <source>
        <dbReference type="PROSITE-ProRule" id="PRU00023"/>
    </source>
</evidence>
<evidence type="ECO:0000313" key="5">
    <source>
        <dbReference type="Proteomes" id="UP000774326"/>
    </source>
</evidence>
<dbReference type="InterPro" id="IPR036770">
    <property type="entry name" value="Ankyrin_rpt-contain_sf"/>
</dbReference>
<organism evidence="4 5">
    <name type="scientific">Wickerhamomyces pijperi</name>
    <name type="common">Yeast</name>
    <name type="synonym">Pichia pijperi</name>
    <dbReference type="NCBI Taxonomy" id="599730"/>
    <lineage>
        <taxon>Eukaryota</taxon>
        <taxon>Fungi</taxon>
        <taxon>Dikarya</taxon>
        <taxon>Ascomycota</taxon>
        <taxon>Saccharomycotina</taxon>
        <taxon>Saccharomycetes</taxon>
        <taxon>Phaffomycetales</taxon>
        <taxon>Wickerhamomycetaceae</taxon>
        <taxon>Wickerhamomyces</taxon>
    </lineage>
</organism>
<sequence length="1150" mass="131881">MSSHLPLLLNPILNSIFNNPHPEDSPLKDVYSKLSNSTKDNVIILLPPLEILLSYYDTETEMAYSDLAYSEEFISQHILLTNEMKSSSTVKLFKTLNNKEVLVKKDCLFTGRNFKRSLKLNILEYDYFQSYNSYFEKGKKFLVMYVDQPLLGLPRRIRSERLNSTVPIRQRRKSSVVPSSTNSEPISFDKILSESPEISHRLSDSFISLFRSFNVTNISDVQSLSNTFAQNMNLSFQIVKSLPKDLLIGIPRDFKLDESVFNYVERNIYDSVWRKLCELQCDSISQSQYEAMSYMSINQISLSDSLKTDLTQIGHLESRLSLAVDNFKLLEHTTTSKSKLRILRETMSKLTEGITAVTIDADTLISLLMLVIIRARVPLVETHILYIQTFDIDKAENELGITGYTLSTFEAVLYYLKEESTLKSFMGFSAENKRLLDHVANHEYQQIDELHEAFLTEDGSLTSSLRYRAPEGESILSLAISQNDPTLFKQLLQYETLYPLEDILSDTNIHHQTLLVQAVLQNNEEIVRDLIAILLGSCSLQELIEYINAKDSDLRTVGHYISHIHKLISVFGPFINWISKDDNGQTPLFAICRSYDIQNYQEILSLVFKQVQKWYHVQRVQFDYRDHIDDRGNTILHILNSNVKEFLAIFGTCVNVNHFNDKGLTPLMVSVKYNRLQNVKELILCQGIDLHLVDPALFSVIDLCRNPEITNLIEKKVYDTAKSAEQDGSFLSLMKIRYENAEWRLPVLIEHCYKSESCKQVSPVESNHNFQTLKKLFDLLKTRPPQMLGFVPLGYVDSLFDISLNLGNIGNKLKFNRFITEFNIFLGALCLNQGLAEKEIIWDFMRNPLLDLKQQAITPNPTSTDQKIAAHDINYQPEDINEVHIFLKYSLKELRSLKNTFNIMHKLVNFYKLKSEEVLDLHSIVAQVDTSTVPELTFLAQTLLNSDYKGSKISLSKLCTHVLYLSLSTDTLVAKVTAFINDKLFEWWRVYGGLIELIKSYEKYQPYTERHRHPVDESSFTNLTKSMNINGNHLAASLKSKNRSTVGTTGTTTVSTGGTSSFFSSFIESKRTAHLSNLANQITQHFERLALLNLEIKEGREIMALEINNFIIFKGKFIKVFIRDFVRSEIRVGKNRLRALTGGLSDLTRQ</sequence>
<dbReference type="GO" id="GO:0005770">
    <property type="term" value="C:late endosome"/>
    <property type="evidence" value="ECO:0007669"/>
    <property type="project" value="TreeGrafter"/>
</dbReference>
<name>A0A9P8TR53_WICPI</name>
<evidence type="ECO:0000313" key="4">
    <source>
        <dbReference type="EMBL" id="KAH3687591.1"/>
    </source>
</evidence>
<reference evidence="4" key="2">
    <citation type="submission" date="2021-01" db="EMBL/GenBank/DDBJ databases">
        <authorList>
            <person name="Schikora-Tamarit M.A."/>
        </authorList>
    </citation>
    <scope>NUCLEOTIDE SEQUENCE</scope>
    <source>
        <strain evidence="4">CBS2887</strain>
    </source>
</reference>
<reference evidence="4" key="1">
    <citation type="journal article" date="2021" name="Open Biol.">
        <title>Shared evolutionary footprints suggest mitochondrial oxidative damage underlies multiple complex I losses in fungi.</title>
        <authorList>
            <person name="Schikora-Tamarit M.A."/>
            <person name="Marcet-Houben M."/>
            <person name="Nosek J."/>
            <person name="Gabaldon T."/>
        </authorList>
    </citation>
    <scope>NUCLEOTIDE SEQUENCE</scope>
    <source>
        <strain evidence="4">CBS2887</strain>
    </source>
</reference>
<dbReference type="PROSITE" id="PS50088">
    <property type="entry name" value="ANK_REPEAT"/>
    <property type="match status" value="1"/>
</dbReference>
<dbReference type="GO" id="GO:0005085">
    <property type="term" value="F:guanyl-nucleotide exchange factor activity"/>
    <property type="evidence" value="ECO:0007669"/>
    <property type="project" value="TreeGrafter"/>
</dbReference>
<dbReference type="Gene3D" id="1.25.40.20">
    <property type="entry name" value="Ankyrin repeat-containing domain"/>
    <property type="match status" value="2"/>
</dbReference>
<comment type="similarity">
    <text evidence="1">Belongs to the UPF0507 family.</text>
</comment>
<dbReference type="GO" id="GO:0005886">
    <property type="term" value="C:plasma membrane"/>
    <property type="evidence" value="ECO:0007669"/>
    <property type="project" value="TreeGrafter"/>
</dbReference>
<dbReference type="SUPFAM" id="SSF109993">
    <property type="entry name" value="VPS9 domain"/>
    <property type="match status" value="1"/>
</dbReference>
<dbReference type="GO" id="GO:0045022">
    <property type="term" value="P:early endosome to late endosome transport"/>
    <property type="evidence" value="ECO:0007669"/>
    <property type="project" value="TreeGrafter"/>
</dbReference>
<accession>A0A9P8TR53</accession>
<dbReference type="SUPFAM" id="SSF48403">
    <property type="entry name" value="Ankyrin repeat"/>
    <property type="match status" value="1"/>
</dbReference>
<keyword evidence="2" id="KW-0040">ANK repeat</keyword>
<dbReference type="Gene3D" id="1.20.1050.80">
    <property type="entry name" value="VPS9 domain"/>
    <property type="match status" value="1"/>
</dbReference>
<dbReference type="PANTHER" id="PTHR24170:SF1">
    <property type="entry name" value="DOMAIN PROTEIN, PUTATIVE (AFU_ORTHOLOGUE AFUA_1G09870)-RELATED"/>
    <property type="match status" value="1"/>
</dbReference>
<dbReference type="InterPro" id="IPR002110">
    <property type="entry name" value="Ankyrin_rpt"/>
</dbReference>
<dbReference type="AlphaFoldDB" id="A0A9P8TR53"/>
<dbReference type="EMBL" id="JAEUBG010000721">
    <property type="protein sequence ID" value="KAH3687591.1"/>
    <property type="molecule type" value="Genomic_DNA"/>
</dbReference>
<dbReference type="GO" id="GO:0097422">
    <property type="term" value="C:tubular endosome"/>
    <property type="evidence" value="ECO:0007669"/>
    <property type="project" value="TreeGrafter"/>
</dbReference>
<proteinExistence type="inferred from homology"/>
<gene>
    <name evidence="4" type="ORF">WICPIJ_001401</name>
</gene>
<dbReference type="OrthoDB" id="7464126at2759"/>
<evidence type="ECO:0000256" key="1">
    <source>
        <dbReference type="ARBA" id="ARBA00007428"/>
    </source>
</evidence>
<dbReference type="PANTHER" id="PTHR24170">
    <property type="entry name" value="ANKYRIN REPEAT DOMAIN-CONTAINING PROTEIN 27"/>
    <property type="match status" value="1"/>
</dbReference>
<dbReference type="GO" id="GO:0000149">
    <property type="term" value="F:SNARE binding"/>
    <property type="evidence" value="ECO:0007669"/>
    <property type="project" value="TreeGrafter"/>
</dbReference>
<feature type="domain" description="VPS9" evidence="3">
    <location>
        <begin position="279"/>
        <end position="425"/>
    </location>
</feature>
<comment type="caution">
    <text evidence="4">The sequence shown here is derived from an EMBL/GenBank/DDBJ whole genome shotgun (WGS) entry which is preliminary data.</text>
</comment>
<protein>
    <recommendedName>
        <fullName evidence="3">VPS9 domain-containing protein</fullName>
    </recommendedName>
</protein>
<dbReference type="InterPro" id="IPR051248">
    <property type="entry name" value="UPF0507/Ank_repeat_27"/>
</dbReference>
<dbReference type="Pfam" id="PF02204">
    <property type="entry name" value="VPS9"/>
    <property type="match status" value="1"/>
</dbReference>
<dbReference type="InterPro" id="IPR003123">
    <property type="entry name" value="VPS9"/>
</dbReference>
<feature type="repeat" description="ANK" evidence="2">
    <location>
        <begin position="662"/>
        <end position="695"/>
    </location>
</feature>
<keyword evidence="5" id="KW-1185">Reference proteome</keyword>
<dbReference type="GO" id="GO:0005769">
    <property type="term" value="C:early endosome"/>
    <property type="evidence" value="ECO:0007669"/>
    <property type="project" value="TreeGrafter"/>
</dbReference>
<evidence type="ECO:0000259" key="3">
    <source>
        <dbReference type="PROSITE" id="PS51205"/>
    </source>
</evidence>
<dbReference type="PROSITE" id="PS51205">
    <property type="entry name" value="VPS9"/>
    <property type="match status" value="1"/>
</dbReference>